<feature type="transmembrane region" description="Helical" evidence="1">
    <location>
        <begin position="144"/>
        <end position="163"/>
    </location>
</feature>
<name>A0ABM1I8H5_POLDO</name>
<sequence length="224" mass="25658">MSSNSLCCMGLTIASRMVSTYTLAFSVLLINVFASQLLIKNTEADFFKTLDSWTPLGLSWTFIFKHIHLNNPCEIIIIGCSSIIFYSFLFFVTSAFLAYGSTVRISKYAVPWLYMQMISIIDQSAYLGSQLLSNGYEMFKKYTFFSILCCTFLTLNIYFWMIVENARNEWSKQIENEVPTTENLINEIQVKTPSYVSTNLIVNQQSTFQQFNDLPSYDSLTNVA</sequence>
<proteinExistence type="predicted"/>
<evidence type="ECO:0000256" key="1">
    <source>
        <dbReference type="SAM" id="Phobius"/>
    </source>
</evidence>
<protein>
    <submittedName>
        <fullName evidence="3">Uncharacterized protein LOC107066423 isoform X1</fullName>
    </submittedName>
</protein>
<keyword evidence="1" id="KW-1133">Transmembrane helix</keyword>
<keyword evidence="2" id="KW-1185">Reference proteome</keyword>
<organism evidence="2 3">
    <name type="scientific">Polistes dominula</name>
    <name type="common">European paper wasp</name>
    <name type="synonym">Vespa dominula</name>
    <dbReference type="NCBI Taxonomy" id="743375"/>
    <lineage>
        <taxon>Eukaryota</taxon>
        <taxon>Metazoa</taxon>
        <taxon>Ecdysozoa</taxon>
        <taxon>Arthropoda</taxon>
        <taxon>Hexapoda</taxon>
        <taxon>Insecta</taxon>
        <taxon>Pterygota</taxon>
        <taxon>Neoptera</taxon>
        <taxon>Endopterygota</taxon>
        <taxon>Hymenoptera</taxon>
        <taxon>Apocrita</taxon>
        <taxon>Aculeata</taxon>
        <taxon>Vespoidea</taxon>
        <taxon>Vespidae</taxon>
        <taxon>Polistinae</taxon>
        <taxon>Polistini</taxon>
        <taxon>Polistes</taxon>
    </lineage>
</organism>
<feature type="transmembrane region" description="Helical" evidence="1">
    <location>
        <begin position="75"/>
        <end position="100"/>
    </location>
</feature>
<keyword evidence="1" id="KW-0812">Transmembrane</keyword>
<gene>
    <name evidence="3" type="primary">LOC107066423</name>
</gene>
<accession>A0ABM1I8H5</accession>
<keyword evidence="1" id="KW-0472">Membrane</keyword>
<reference evidence="3" key="1">
    <citation type="submission" date="2025-08" db="UniProtKB">
        <authorList>
            <consortium name="RefSeq"/>
        </authorList>
    </citation>
    <scope>IDENTIFICATION</scope>
    <source>
        <tissue evidence="3">Whole body</tissue>
    </source>
</reference>
<dbReference type="GeneID" id="107066423"/>
<feature type="transmembrane region" description="Helical" evidence="1">
    <location>
        <begin position="21"/>
        <end position="39"/>
    </location>
</feature>
<feature type="transmembrane region" description="Helical" evidence="1">
    <location>
        <begin position="112"/>
        <end position="132"/>
    </location>
</feature>
<evidence type="ECO:0000313" key="2">
    <source>
        <dbReference type="Proteomes" id="UP000694924"/>
    </source>
</evidence>
<dbReference type="Proteomes" id="UP000694924">
    <property type="component" value="Unplaced"/>
</dbReference>
<dbReference type="RefSeq" id="XP_015176512.1">
    <property type="nucleotide sequence ID" value="XM_015321026.1"/>
</dbReference>
<evidence type="ECO:0000313" key="3">
    <source>
        <dbReference type="RefSeq" id="XP_015176512.1"/>
    </source>
</evidence>